<feature type="compositionally biased region" description="Polar residues" evidence="2">
    <location>
        <begin position="449"/>
        <end position="458"/>
    </location>
</feature>
<keyword evidence="1 6" id="KW-0347">Helicase</keyword>
<proteinExistence type="inferred from homology"/>
<feature type="domain" description="Helitron helicase-like" evidence="4">
    <location>
        <begin position="486"/>
        <end position="658"/>
    </location>
</feature>
<feature type="domain" description="DNA helicase Pif1-like DEAD-box helicase" evidence="3">
    <location>
        <begin position="1141"/>
        <end position="1348"/>
    </location>
</feature>
<comment type="cofactor">
    <cofactor evidence="1">
        <name>Mg(2+)</name>
        <dbReference type="ChEBI" id="CHEBI:18420"/>
    </cofactor>
</comment>
<dbReference type="SUPFAM" id="SSF52540">
    <property type="entry name" value="P-loop containing nucleoside triphosphate hydrolases"/>
    <property type="match status" value="2"/>
</dbReference>
<feature type="region of interest" description="Disordered" evidence="2">
    <location>
        <begin position="29"/>
        <end position="76"/>
    </location>
</feature>
<sequence>MPVDPPARNQAFSNRQLAQHRQFTLVAASNAETIQSNPLNPPPGPSRAALAQRARQARERAEREAAAQAMQAQQPPNIALIPEELLPAPLDLPQIPENQQVPVNIEDNQENINQEPPGNNIEQGDVHAHPQPNEQPLPPAQLNEAAQERTAAKEKRDRVVSRLSCTGQHDLGPMNGNTITFGSCCLSGQIVLPPPRCPPRELWELYTGRHHLSQNFQKNIQALNAALAFTSFGATSIGEVPAGQGPYIFKIGGEVHHLSGVLDRAPEGQQPQYAQLYLYDPHDAANFRTRNQHNAGIDPGLMRLLTGVIHESHGYAALYKQAWQRMQEQPVQTVSIVLCQQRNTDPRRYNLPTSDEIALILADNALNQQHDIVLFKHDGGFQRMSSWNPAYACLHYVLLFPKGEHGFQRHIPIQGRQWQPGLHPQAAQRVAHLDVEGHEPDDDEEDNGPASNQQQRRSVVSEREYYAYYLFSREDPDVQTHYPGANGTFSTIFRAGRLFQQYLVDVWAIADQSRLLWLRNNQSSLRVELYSGLCDALLSDNLTRGEQVGRYILPSSYYGGPRQMAESYQDAMAISRYLGGPQLFITMTANPKWPEIHGALLPGQTYSDRPDLITRVFELKRRQLMEDITQKGIFGKCIAHVHTIEFQKRGLPHMHLLVWLERASHILEPGDVDELICAELPIAEGPGADPALYAVVTSSMLHGPCGPDHSDAPCWDKDKKACTKGYYPLKQWNAQTIMVADSYPLYRHRDNGQTFRKVISGVEITFDNRHVVPYNPFLSKRYTCHINVETCSGIGAIKYVFKYVYKGGDRISIELTTNAEGDAQQAQNLDEIRTHLDARWVSPYEALWRLLKFSLHQEVPNIVRLQVHLPEQQSVSFRAGQLIENVIAAAKDTSLTAFFKLNAHENQEVRRFANELVYQEIPNKFTWNKTTWKFSLRRFTQNNGVVRFSTGAIGRMYFVPPNSGERFYLRTLLTVVRGPTSFESLRTFEGQVFPTFKEACIAQGLLESDEEWARCLAEAAQYKTGRQLRRLFVVILTACHPMDPGQLWIQFCAQICDDLRYKLSQEPWNRPHALDEDVYDFGLYLVEVLVLETGSNMQDVNMPTCQQNWDQINQEQNRLIREQYALRDAQPEGLEDQLQQQLNNEQLAAFNQVLASVQNDLGVTFFLDGPAGTGKTFLYRTLCTTLRAQGKIVICVASSGLAALLLPGGKTSHSVFKIPIEIKEDSTCNISKRSELAALIARTDLIIWDEVPMQHRFCAEAFNRTCKDIANHPDKPFGGITVVFGGDFRQTLPVIPKGTPEQIVAACLKESPLWAGMEKMRLTRNMRLQHGDAEMAEFATWLLGIGEGLQIPQGTTSSETAFKQSMLVESRDNLINKIYGNLDQLPQLNDEYFRSRTILTPRNDDVLILNKIILRKFPGEMQIFHSADKVIYEAGVDDERLGTLSTEYLNSLNSGSIPLSDLELKEGCPVMILRNLARSQGVCNGTRGIVTRIGSRVLELRLLTGSEAGNTVFIPRISLTPPETEFGFQLSRRQFPV</sequence>
<accession>A0A8H8NNV7</accession>
<dbReference type="EMBL" id="CP059658">
    <property type="protein sequence ID" value="QRW16610.1"/>
    <property type="molecule type" value="Genomic_DNA"/>
</dbReference>
<dbReference type="Proteomes" id="UP000650533">
    <property type="component" value="Chromosome 1"/>
</dbReference>
<dbReference type="Gene3D" id="3.40.50.300">
    <property type="entry name" value="P-loop containing nucleotide triphosphate hydrolases"/>
    <property type="match status" value="1"/>
</dbReference>
<evidence type="ECO:0000256" key="2">
    <source>
        <dbReference type="SAM" id="MobiDB-lite"/>
    </source>
</evidence>
<dbReference type="Pfam" id="PF05970">
    <property type="entry name" value="PIF1"/>
    <property type="match status" value="1"/>
</dbReference>
<keyword evidence="1" id="KW-0547">Nucleotide-binding</keyword>
<feature type="region of interest" description="Disordered" evidence="2">
    <location>
        <begin position="437"/>
        <end position="459"/>
    </location>
</feature>
<keyword evidence="1" id="KW-0378">Hydrolase</keyword>
<dbReference type="GO" id="GO:0006310">
    <property type="term" value="P:DNA recombination"/>
    <property type="evidence" value="ECO:0007669"/>
    <property type="project" value="UniProtKB-KW"/>
</dbReference>
<feature type="compositionally biased region" description="Low complexity" evidence="2">
    <location>
        <begin position="66"/>
        <end position="76"/>
    </location>
</feature>
<dbReference type="GO" id="GO:0005524">
    <property type="term" value="F:ATP binding"/>
    <property type="evidence" value="ECO:0007669"/>
    <property type="project" value="UniProtKB-KW"/>
</dbReference>
<dbReference type="InterPro" id="IPR025476">
    <property type="entry name" value="Helitron_helicase-like"/>
</dbReference>
<dbReference type="GO" id="GO:0016787">
    <property type="term" value="F:hydrolase activity"/>
    <property type="evidence" value="ECO:0007669"/>
    <property type="project" value="UniProtKB-KW"/>
</dbReference>
<evidence type="ECO:0000259" key="3">
    <source>
        <dbReference type="Pfam" id="PF05970"/>
    </source>
</evidence>
<evidence type="ECO:0000259" key="4">
    <source>
        <dbReference type="Pfam" id="PF14214"/>
    </source>
</evidence>
<dbReference type="GO" id="GO:0006281">
    <property type="term" value="P:DNA repair"/>
    <property type="evidence" value="ECO:0007669"/>
    <property type="project" value="UniProtKB-KW"/>
</dbReference>
<feature type="region of interest" description="Disordered" evidence="2">
    <location>
        <begin position="109"/>
        <end position="139"/>
    </location>
</feature>
<gene>
    <name evidence="6" type="ORF">RhiXN_04611</name>
</gene>
<dbReference type="EC" id="5.6.2.3" evidence="1"/>
<dbReference type="PANTHER" id="PTHR10492">
    <property type="match status" value="1"/>
</dbReference>
<keyword evidence="1" id="KW-0227">DNA damage</keyword>
<dbReference type="InterPro" id="IPR010285">
    <property type="entry name" value="DNA_helicase_pif1-like_DEAD"/>
</dbReference>
<organism evidence="6 7">
    <name type="scientific">Rhizoctonia solani</name>
    <dbReference type="NCBI Taxonomy" id="456999"/>
    <lineage>
        <taxon>Eukaryota</taxon>
        <taxon>Fungi</taxon>
        <taxon>Dikarya</taxon>
        <taxon>Basidiomycota</taxon>
        <taxon>Agaricomycotina</taxon>
        <taxon>Agaricomycetes</taxon>
        <taxon>Cantharellales</taxon>
        <taxon>Ceratobasidiaceae</taxon>
        <taxon>Rhizoctonia</taxon>
    </lineage>
</organism>
<dbReference type="GeneID" id="67026891"/>
<reference evidence="6" key="1">
    <citation type="submission" date="2020-05" db="EMBL/GenBank/DDBJ databases">
        <title>Evolutionary and genomic comparisons of hybrid uninucleate and nonhybrid Rhizoctonia fungi.</title>
        <authorList>
            <person name="Li C."/>
            <person name="Chen X."/>
        </authorList>
    </citation>
    <scope>NUCLEOTIDE SEQUENCE</scope>
    <source>
        <strain evidence="6">AG-1 IA</strain>
    </source>
</reference>
<keyword evidence="1" id="KW-0067">ATP-binding</keyword>
<feature type="domain" description="DNA helicase Pif1-like 2B" evidence="5">
    <location>
        <begin position="1447"/>
        <end position="1492"/>
    </location>
</feature>
<evidence type="ECO:0000259" key="5">
    <source>
        <dbReference type="Pfam" id="PF21530"/>
    </source>
</evidence>
<protein>
    <recommendedName>
        <fullName evidence="1">ATP-dependent DNA helicase</fullName>
        <ecNumber evidence="1">5.6.2.3</ecNumber>
    </recommendedName>
</protein>
<dbReference type="InterPro" id="IPR027417">
    <property type="entry name" value="P-loop_NTPase"/>
</dbReference>
<comment type="catalytic activity">
    <reaction evidence="1">
        <text>ATP + H2O = ADP + phosphate + H(+)</text>
        <dbReference type="Rhea" id="RHEA:13065"/>
        <dbReference type="ChEBI" id="CHEBI:15377"/>
        <dbReference type="ChEBI" id="CHEBI:15378"/>
        <dbReference type="ChEBI" id="CHEBI:30616"/>
        <dbReference type="ChEBI" id="CHEBI:43474"/>
        <dbReference type="ChEBI" id="CHEBI:456216"/>
        <dbReference type="EC" id="5.6.2.3"/>
    </reaction>
</comment>
<feature type="compositionally biased region" description="Basic and acidic residues" evidence="2">
    <location>
        <begin position="56"/>
        <end position="65"/>
    </location>
</feature>
<dbReference type="InterPro" id="IPR049163">
    <property type="entry name" value="Pif1-like_2B_dom"/>
</dbReference>
<comment type="similarity">
    <text evidence="1">Belongs to the helicase family.</text>
</comment>
<dbReference type="Pfam" id="PF14214">
    <property type="entry name" value="Helitron_like_N"/>
    <property type="match status" value="1"/>
</dbReference>
<dbReference type="Pfam" id="PF21530">
    <property type="entry name" value="Pif1_2B_dom"/>
    <property type="match status" value="1"/>
</dbReference>
<dbReference type="KEGG" id="rsx:RhiXN_04611"/>
<dbReference type="PANTHER" id="PTHR10492:SF57">
    <property type="entry name" value="ATP-DEPENDENT DNA HELICASE"/>
    <property type="match status" value="1"/>
</dbReference>
<evidence type="ECO:0000313" key="6">
    <source>
        <dbReference type="EMBL" id="QRW16610.1"/>
    </source>
</evidence>
<dbReference type="RefSeq" id="XP_043176847.1">
    <property type="nucleotide sequence ID" value="XM_043324428.1"/>
</dbReference>
<dbReference type="GO" id="GO:0000723">
    <property type="term" value="P:telomere maintenance"/>
    <property type="evidence" value="ECO:0007669"/>
    <property type="project" value="InterPro"/>
</dbReference>
<evidence type="ECO:0000313" key="7">
    <source>
        <dbReference type="Proteomes" id="UP000650533"/>
    </source>
</evidence>
<keyword evidence="1" id="KW-0233">DNA recombination</keyword>
<evidence type="ECO:0000256" key="1">
    <source>
        <dbReference type="RuleBase" id="RU363044"/>
    </source>
</evidence>
<keyword evidence="1" id="KW-0234">DNA repair</keyword>
<name>A0A8H8NNV7_9AGAM</name>
<dbReference type="GO" id="GO:0043139">
    <property type="term" value="F:5'-3' DNA helicase activity"/>
    <property type="evidence" value="ECO:0007669"/>
    <property type="project" value="UniProtKB-EC"/>
</dbReference>